<proteinExistence type="predicted"/>
<dbReference type="InterPro" id="IPR036728">
    <property type="entry name" value="PBP_GOBP_sf"/>
</dbReference>
<dbReference type="GO" id="GO:0005615">
    <property type="term" value="C:extracellular space"/>
    <property type="evidence" value="ECO:0007669"/>
    <property type="project" value="TreeGrafter"/>
</dbReference>
<dbReference type="CDD" id="cd23992">
    <property type="entry name" value="PBP_GOBP"/>
    <property type="match status" value="1"/>
</dbReference>
<reference evidence="6 7" key="1">
    <citation type="journal article" date="2019" name="J. Hered.">
        <title>An Improved Genome Assembly for Drosophila navojoa, the Basal Species in the mojavensis Cluster.</title>
        <authorList>
            <person name="Vanderlinde T."/>
            <person name="Dupim E.G."/>
            <person name="Nazario-Yepiz N.O."/>
            <person name="Carvalho A.B."/>
        </authorList>
    </citation>
    <scope>NUCLEOTIDE SEQUENCE [LARGE SCALE GENOMIC DNA]</scope>
    <source>
        <strain evidence="6">Navoj_Jal97</strain>
        <tissue evidence="6">Whole organism</tissue>
    </source>
</reference>
<gene>
    <name evidence="6" type="ORF">AWZ03_011059</name>
</gene>
<dbReference type="EMBL" id="LSRL02000225">
    <property type="protein sequence ID" value="TDG42510.1"/>
    <property type="molecule type" value="Genomic_DNA"/>
</dbReference>
<evidence type="ECO:0000313" key="7">
    <source>
        <dbReference type="Proteomes" id="UP000295192"/>
    </source>
</evidence>
<keyword evidence="3 5" id="KW-0732">Signal</keyword>
<dbReference type="AlphaFoldDB" id="A0A484B356"/>
<dbReference type="SMART" id="SM00708">
    <property type="entry name" value="PhBP"/>
    <property type="match status" value="1"/>
</dbReference>
<feature type="signal peptide" evidence="5">
    <location>
        <begin position="1"/>
        <end position="20"/>
    </location>
</feature>
<comment type="caution">
    <text evidence="6">The sequence shown here is derived from an EMBL/GenBank/DDBJ whole genome shotgun (WGS) entry which is preliminary data.</text>
</comment>
<dbReference type="Proteomes" id="UP000295192">
    <property type="component" value="Unassembled WGS sequence"/>
</dbReference>
<dbReference type="KEGG" id="dnv:108657212"/>
<sequence>MTRFVCLSVLVLLAAVAVSSKPNEDYDKEHIAEVAEECKTESGATDEDVEHMMQHEPADSHESKCLRACMLKKFEIMDDEGKLNKENALEMVKVKSKADAEMEAAATEIVDKCEGIEVPEDHCDAAAAYEECIMDHIHEHGLSLE</sequence>
<evidence type="ECO:0000256" key="3">
    <source>
        <dbReference type="ARBA" id="ARBA00022729"/>
    </source>
</evidence>
<evidence type="ECO:0000313" key="6">
    <source>
        <dbReference type="EMBL" id="TDG42510.1"/>
    </source>
</evidence>
<keyword evidence="4" id="KW-1015">Disulfide bond</keyword>
<dbReference type="GO" id="GO:0007608">
    <property type="term" value="P:sensory perception of smell"/>
    <property type="evidence" value="ECO:0007669"/>
    <property type="project" value="TreeGrafter"/>
</dbReference>
<evidence type="ECO:0000256" key="4">
    <source>
        <dbReference type="ARBA" id="ARBA00023157"/>
    </source>
</evidence>
<keyword evidence="2" id="KW-0964">Secreted</keyword>
<dbReference type="SUPFAM" id="SSF47565">
    <property type="entry name" value="Insect pheromone/odorant-binding proteins"/>
    <property type="match status" value="1"/>
</dbReference>
<evidence type="ECO:0000256" key="1">
    <source>
        <dbReference type="ARBA" id="ARBA00004613"/>
    </source>
</evidence>
<dbReference type="GO" id="GO:0005549">
    <property type="term" value="F:odorant binding"/>
    <property type="evidence" value="ECO:0007669"/>
    <property type="project" value="InterPro"/>
</dbReference>
<dbReference type="Pfam" id="PF01395">
    <property type="entry name" value="PBP_GOBP"/>
    <property type="match status" value="1"/>
</dbReference>
<feature type="chain" id="PRO_5019819864" description="Odorant-binding protein 19d" evidence="5">
    <location>
        <begin position="21"/>
        <end position="145"/>
    </location>
</feature>
<comment type="subcellular location">
    <subcellularLocation>
        <location evidence="1">Secreted</location>
    </subcellularLocation>
</comment>
<evidence type="ECO:0008006" key="8">
    <source>
        <dbReference type="Google" id="ProtNLM"/>
    </source>
</evidence>
<dbReference type="Gene3D" id="1.10.238.20">
    <property type="entry name" value="Pheromone/general odorant binding protein domain"/>
    <property type="match status" value="1"/>
</dbReference>
<dbReference type="PANTHER" id="PTHR11857:SF42">
    <property type="entry name" value="GENERAL ODORANT-BINDING PROTEIN 19D-RELATED"/>
    <property type="match status" value="1"/>
</dbReference>
<keyword evidence="7" id="KW-1185">Reference proteome</keyword>
<dbReference type="InterPro" id="IPR006170">
    <property type="entry name" value="PBP/GOBP"/>
</dbReference>
<evidence type="ECO:0000256" key="5">
    <source>
        <dbReference type="SAM" id="SignalP"/>
    </source>
</evidence>
<dbReference type="PANTHER" id="PTHR11857">
    <property type="entry name" value="ODORANT BINDING PROTEIN-RELATED"/>
    <property type="match status" value="1"/>
</dbReference>
<dbReference type="OrthoDB" id="6595846at2759"/>
<dbReference type="FunFam" id="1.10.238.20:FF:000006">
    <property type="entry name" value="Odorant binding protein 15"/>
    <property type="match status" value="1"/>
</dbReference>
<name>A0A484B356_DRONA</name>
<dbReference type="STRING" id="7232.A0A484B356"/>
<evidence type="ECO:0000256" key="2">
    <source>
        <dbReference type="ARBA" id="ARBA00022525"/>
    </source>
</evidence>
<dbReference type="OMA" id="KCLRACM"/>
<accession>A0A484B356</accession>
<protein>
    <recommendedName>
        <fullName evidence="8">Odorant-binding protein 19d</fullName>
    </recommendedName>
</protein>
<organism evidence="6 7">
    <name type="scientific">Drosophila navojoa</name>
    <name type="common">Fruit fly</name>
    <dbReference type="NCBI Taxonomy" id="7232"/>
    <lineage>
        <taxon>Eukaryota</taxon>
        <taxon>Metazoa</taxon>
        <taxon>Ecdysozoa</taxon>
        <taxon>Arthropoda</taxon>
        <taxon>Hexapoda</taxon>
        <taxon>Insecta</taxon>
        <taxon>Pterygota</taxon>
        <taxon>Neoptera</taxon>
        <taxon>Endopterygota</taxon>
        <taxon>Diptera</taxon>
        <taxon>Brachycera</taxon>
        <taxon>Muscomorpha</taxon>
        <taxon>Ephydroidea</taxon>
        <taxon>Drosophilidae</taxon>
        <taxon>Drosophila</taxon>
    </lineage>
</organism>